<dbReference type="SUPFAM" id="SSF56529">
    <property type="entry name" value="FAH"/>
    <property type="match status" value="1"/>
</dbReference>
<dbReference type="InterPro" id="IPR011234">
    <property type="entry name" value="Fumarylacetoacetase-like_C"/>
</dbReference>
<dbReference type="PANTHER" id="PTHR42796">
    <property type="entry name" value="FUMARYLACETOACETATE HYDROLASE DOMAIN-CONTAINING PROTEIN 2A-RELATED"/>
    <property type="match status" value="1"/>
</dbReference>
<evidence type="ECO:0000256" key="1">
    <source>
        <dbReference type="ARBA" id="ARBA00010211"/>
    </source>
</evidence>
<name>A0A2P7S332_9HYPH</name>
<dbReference type="EMBL" id="PXYL01000016">
    <property type="protein sequence ID" value="PSJ56878.1"/>
    <property type="molecule type" value="Genomic_DNA"/>
</dbReference>
<accession>A0A2P7S332</accession>
<dbReference type="Pfam" id="PF01557">
    <property type="entry name" value="FAA_hydrolase"/>
    <property type="match status" value="1"/>
</dbReference>
<dbReference type="Proteomes" id="UP000240653">
    <property type="component" value="Unassembled WGS sequence"/>
</dbReference>
<keyword evidence="5" id="KW-1185">Reference proteome</keyword>
<dbReference type="Gene3D" id="3.90.850.10">
    <property type="entry name" value="Fumarylacetoacetase-like, C-terminal domain"/>
    <property type="match status" value="1"/>
</dbReference>
<proteinExistence type="inferred from homology"/>
<feature type="domain" description="Fumarylacetoacetase-like C-terminal" evidence="3">
    <location>
        <begin position="103"/>
        <end position="336"/>
    </location>
</feature>
<protein>
    <recommendedName>
        <fullName evidence="3">Fumarylacetoacetase-like C-terminal domain-containing protein</fullName>
    </recommendedName>
</protein>
<dbReference type="InterPro" id="IPR036663">
    <property type="entry name" value="Fumarylacetoacetase_C_sf"/>
</dbReference>
<reference evidence="4 5" key="1">
    <citation type="submission" date="2018-03" db="EMBL/GenBank/DDBJ databases">
        <title>The draft genome of Mesorhizobium soli JCM 19897.</title>
        <authorList>
            <person name="Li L."/>
            <person name="Liu L."/>
            <person name="Liang L."/>
            <person name="Wang T."/>
            <person name="Zhang X."/>
        </authorList>
    </citation>
    <scope>NUCLEOTIDE SEQUENCE [LARGE SCALE GENOMIC DNA]</scope>
    <source>
        <strain evidence="4 5">JCM 19897</strain>
    </source>
</reference>
<dbReference type="GO" id="GO:0044281">
    <property type="term" value="P:small molecule metabolic process"/>
    <property type="evidence" value="ECO:0007669"/>
    <property type="project" value="UniProtKB-ARBA"/>
</dbReference>
<dbReference type="OrthoDB" id="5197601at2"/>
<keyword evidence="2" id="KW-0479">Metal-binding</keyword>
<evidence type="ECO:0000259" key="3">
    <source>
        <dbReference type="Pfam" id="PF01557"/>
    </source>
</evidence>
<comment type="caution">
    <text evidence="4">The sequence shown here is derived from an EMBL/GenBank/DDBJ whole genome shotgun (WGS) entry which is preliminary data.</text>
</comment>
<evidence type="ECO:0000256" key="2">
    <source>
        <dbReference type="ARBA" id="ARBA00022723"/>
    </source>
</evidence>
<dbReference type="RefSeq" id="WP_106726473.1">
    <property type="nucleotide sequence ID" value="NZ_PXYL01000016.1"/>
</dbReference>
<sequence length="344" mass="38520">MFLIYRLATVSHRSRVFVAIEVNGTLYELAAAYEAFKAARGRHDFFKARHNYSMLDLLEEWDLFDAVLDEVAAFLVEPGTDTSAYAYAEDEVSFLPPVYYPDKVLNAGSNFYDHSKEMGAAPPDTETQEPYFFYKGRKETLIGHGDSVRLTPRSGYVDWEAEIAVVIGRKAKRVDRKDAYNYVAGYTCYNDVSARDRMRRSNETFDYDWFSNKGNDTFGPIGPYILPRKFMPDMSDINIKCIHNGDVVQSFSTKNIIFDIPRLIETASSVTTLTPGDVIACGTGAGAGMAHGIKVGWNEMHKVFEHMYAGKARLLNAGDTIAVEIDGIGRLENKVVAATSEKLK</sequence>
<dbReference type="AlphaFoldDB" id="A0A2P7S332"/>
<comment type="similarity">
    <text evidence="1">Belongs to the FAH family.</text>
</comment>
<dbReference type="PANTHER" id="PTHR42796:SF4">
    <property type="entry name" value="FUMARYLACETOACETATE HYDROLASE DOMAIN-CONTAINING PROTEIN 2A"/>
    <property type="match status" value="1"/>
</dbReference>
<evidence type="ECO:0000313" key="5">
    <source>
        <dbReference type="Proteomes" id="UP000240653"/>
    </source>
</evidence>
<dbReference type="InterPro" id="IPR051121">
    <property type="entry name" value="FAH"/>
</dbReference>
<gene>
    <name evidence="4" type="ORF">C7I85_23635</name>
</gene>
<evidence type="ECO:0000313" key="4">
    <source>
        <dbReference type="EMBL" id="PSJ56878.1"/>
    </source>
</evidence>
<dbReference type="GO" id="GO:0046872">
    <property type="term" value="F:metal ion binding"/>
    <property type="evidence" value="ECO:0007669"/>
    <property type="project" value="UniProtKB-KW"/>
</dbReference>
<dbReference type="GO" id="GO:0003824">
    <property type="term" value="F:catalytic activity"/>
    <property type="evidence" value="ECO:0007669"/>
    <property type="project" value="InterPro"/>
</dbReference>
<organism evidence="4 5">
    <name type="scientific">Pseudaminobacter soli</name>
    <name type="common">ex Li et al. 2025</name>
    <dbReference type="NCBI Taxonomy" id="1295366"/>
    <lineage>
        <taxon>Bacteria</taxon>
        <taxon>Pseudomonadati</taxon>
        <taxon>Pseudomonadota</taxon>
        <taxon>Alphaproteobacteria</taxon>
        <taxon>Hyphomicrobiales</taxon>
        <taxon>Phyllobacteriaceae</taxon>
        <taxon>Pseudaminobacter</taxon>
    </lineage>
</organism>